<dbReference type="Gene3D" id="3.30.559.10">
    <property type="entry name" value="Chloramphenicol acetyltransferase-like domain"/>
    <property type="match status" value="1"/>
</dbReference>
<proteinExistence type="predicted"/>
<evidence type="ECO:0000259" key="1">
    <source>
        <dbReference type="Pfam" id="PF00668"/>
    </source>
</evidence>
<name>A0ABR5ISM1_9ACTN</name>
<accession>A0ABR5ISM1</accession>
<dbReference type="Pfam" id="PF00668">
    <property type="entry name" value="Condensation"/>
    <property type="match status" value="1"/>
</dbReference>
<keyword evidence="3" id="KW-1185">Reference proteome</keyword>
<dbReference type="EMBL" id="LGUT01004305">
    <property type="protein sequence ID" value="KOG55110.1"/>
    <property type="molecule type" value="Genomic_DNA"/>
</dbReference>
<reference evidence="2 3" key="1">
    <citation type="submission" date="2015-07" db="EMBL/GenBank/DDBJ databases">
        <authorList>
            <person name="Ju K.-S."/>
            <person name="Doroghazi J.R."/>
            <person name="Metcalf W.W."/>
        </authorList>
    </citation>
    <scope>NUCLEOTIDE SEQUENCE [LARGE SCALE GENOMIC DNA]</scope>
    <source>
        <strain evidence="2 3">NRRL B-3589</strain>
    </source>
</reference>
<dbReference type="PANTHER" id="PTHR45527">
    <property type="entry name" value="NONRIBOSOMAL PEPTIDE SYNTHETASE"/>
    <property type="match status" value="1"/>
</dbReference>
<dbReference type="CDD" id="cd19540">
    <property type="entry name" value="LCL_NRPS-like"/>
    <property type="match status" value="1"/>
</dbReference>
<dbReference type="InterPro" id="IPR001242">
    <property type="entry name" value="Condensation_dom"/>
</dbReference>
<dbReference type="SUPFAM" id="SSF52777">
    <property type="entry name" value="CoA-dependent acyltransferases"/>
    <property type="match status" value="2"/>
</dbReference>
<evidence type="ECO:0000313" key="2">
    <source>
        <dbReference type="EMBL" id="KOG55110.1"/>
    </source>
</evidence>
<feature type="non-terminal residue" evidence="2">
    <location>
        <position position="1"/>
    </location>
</feature>
<sequence length="322" mass="35054">RLLFLSKLEGPSATYNLPAALRLTGELDQQALRAALCDVVARHESLRTLFPEDAEGFENAEGGHQLVLAPGAEAARPAFAIEAVGEDGLQERLDAAARYGFDLSAEIPIRAWLFEVNPREHALLLLVHHIAGDGWSMPLLVRDLAGAYNARRTGRSPRWSPLPVQYADYALWQRELLDGEDDADSAVSRQLAYWRDALAGLPEELELPTDRPRPAKATYRGDEVPLEIPAELHARLAALARANQASVFMVVQAALATLLSKLGAGDDIPIGTPVAGRTDDALEDLVGFFVNTLVLRTDVSGNPTFRDVVSRVREADLAAYAH</sequence>
<dbReference type="PANTHER" id="PTHR45527:SF1">
    <property type="entry name" value="FATTY ACID SYNTHASE"/>
    <property type="match status" value="1"/>
</dbReference>
<dbReference type="Proteomes" id="UP000037020">
    <property type="component" value="Unassembled WGS sequence"/>
</dbReference>
<protein>
    <recommendedName>
        <fullName evidence="1">Condensation domain-containing protein</fullName>
    </recommendedName>
</protein>
<feature type="non-terminal residue" evidence="2">
    <location>
        <position position="322"/>
    </location>
</feature>
<gene>
    <name evidence="2" type="ORF">ADK38_43850</name>
</gene>
<comment type="caution">
    <text evidence="2">The sequence shown here is derived from an EMBL/GenBank/DDBJ whole genome shotgun (WGS) entry which is preliminary data.</text>
</comment>
<dbReference type="InterPro" id="IPR023213">
    <property type="entry name" value="CAT-like_dom_sf"/>
</dbReference>
<feature type="domain" description="Condensation" evidence="1">
    <location>
        <begin position="1"/>
        <end position="322"/>
    </location>
</feature>
<organism evidence="2 3">
    <name type="scientific">Streptomyces varsoviensis</name>
    <dbReference type="NCBI Taxonomy" id="67373"/>
    <lineage>
        <taxon>Bacteria</taxon>
        <taxon>Bacillati</taxon>
        <taxon>Actinomycetota</taxon>
        <taxon>Actinomycetes</taxon>
        <taxon>Kitasatosporales</taxon>
        <taxon>Streptomycetaceae</taxon>
        <taxon>Streptomyces</taxon>
    </lineage>
</organism>
<dbReference type="Gene3D" id="3.30.559.30">
    <property type="entry name" value="Nonribosomal peptide synthetase, condensation domain"/>
    <property type="match status" value="1"/>
</dbReference>
<evidence type="ECO:0000313" key="3">
    <source>
        <dbReference type="Proteomes" id="UP000037020"/>
    </source>
</evidence>